<feature type="domain" description="UvrD-like helicase C-terminal" evidence="12">
    <location>
        <begin position="495"/>
        <end position="542"/>
    </location>
</feature>
<keyword evidence="10 11" id="KW-0413">Isomerase</keyword>
<dbReference type="InterPro" id="IPR041851">
    <property type="entry name" value="RecD_N_sf"/>
</dbReference>
<comment type="subunit">
    <text evidence="11">Heterotrimer of RecB, RecC and RecD. All subunits contribute to DNA-binding.</text>
</comment>
<evidence type="ECO:0000256" key="4">
    <source>
        <dbReference type="ARBA" id="ARBA00022801"/>
    </source>
</evidence>
<dbReference type="Pfam" id="PF13538">
    <property type="entry name" value="UvrD_C_2"/>
    <property type="match status" value="1"/>
</dbReference>
<evidence type="ECO:0000259" key="12">
    <source>
        <dbReference type="Pfam" id="PF13538"/>
    </source>
</evidence>
<dbReference type="GO" id="GO:0008854">
    <property type="term" value="F:exodeoxyribonuclease V activity"/>
    <property type="evidence" value="ECO:0007669"/>
    <property type="project" value="InterPro"/>
</dbReference>
<name>A0A0U4C9U2_9ACTN</name>
<dbReference type="InterPro" id="IPR027785">
    <property type="entry name" value="UvrD-like_helicase_C"/>
</dbReference>
<dbReference type="InterPro" id="IPR049550">
    <property type="entry name" value="RecD_N"/>
</dbReference>
<evidence type="ECO:0000256" key="2">
    <source>
        <dbReference type="ARBA" id="ARBA00022741"/>
    </source>
</evidence>
<dbReference type="InterPro" id="IPR027417">
    <property type="entry name" value="P-loop_NTPase"/>
</dbReference>
<dbReference type="EMBL" id="CP011502">
    <property type="protein sequence ID" value="ALX04638.1"/>
    <property type="molecule type" value="Genomic_DNA"/>
</dbReference>
<gene>
    <name evidence="11" type="primary">recD</name>
    <name evidence="14" type="ORF">AERYTH_08000</name>
</gene>
<dbReference type="PANTHER" id="PTHR43788">
    <property type="entry name" value="DNA2/NAM7 HELICASE FAMILY MEMBER"/>
    <property type="match status" value="1"/>
</dbReference>
<dbReference type="OrthoDB" id="9763659at2"/>
<dbReference type="Pfam" id="PF21185">
    <property type="entry name" value="RecD_N"/>
    <property type="match status" value="1"/>
</dbReference>
<dbReference type="GO" id="GO:0016887">
    <property type="term" value="F:ATP hydrolysis activity"/>
    <property type="evidence" value="ECO:0007669"/>
    <property type="project" value="RHEA"/>
</dbReference>
<keyword evidence="2" id="KW-0547">Nucleotide-binding</keyword>
<dbReference type="HAMAP" id="MF_01487">
    <property type="entry name" value="RecD"/>
    <property type="match status" value="1"/>
</dbReference>
<comment type="caution">
    <text evidence="11">Lacks conserved residue(s) required for the propagation of feature annotation.</text>
</comment>
<evidence type="ECO:0000256" key="11">
    <source>
        <dbReference type="HAMAP-Rule" id="MF_01487"/>
    </source>
</evidence>
<dbReference type="SUPFAM" id="SSF52540">
    <property type="entry name" value="P-loop containing nucleoside triphosphate hydrolases"/>
    <property type="match status" value="1"/>
</dbReference>
<accession>A0A0U4C9U2</accession>
<dbReference type="GO" id="GO:0005524">
    <property type="term" value="F:ATP binding"/>
    <property type="evidence" value="ECO:0007669"/>
    <property type="project" value="UniProtKB-KW"/>
</dbReference>
<dbReference type="GO" id="GO:0000724">
    <property type="term" value="P:double-strand break repair via homologous recombination"/>
    <property type="evidence" value="ECO:0007669"/>
    <property type="project" value="UniProtKB-UniRule"/>
</dbReference>
<protein>
    <recommendedName>
        <fullName evidence="11">RecBCD enzyme subunit RecD</fullName>
        <ecNumber evidence="11">5.6.2.3</ecNumber>
    </recommendedName>
    <alternativeName>
        <fullName evidence="11">DNA 5'-3' helicase subunit RecD</fullName>
    </alternativeName>
    <alternativeName>
        <fullName evidence="11">Exonuclease V subunit RecD</fullName>
        <shortName evidence="11">ExoV subunit RecD</shortName>
    </alternativeName>
    <alternativeName>
        <fullName evidence="11">Helicase/nuclease RecBCD subunit RecD</fullName>
    </alternativeName>
</protein>
<dbReference type="AlphaFoldDB" id="A0A0U4C9U2"/>
<comment type="miscellaneous">
    <text evidence="11">In the RecBCD complex, RecB has a slow 3'-5' helicase, an exonuclease activity and loads RecA onto ssDNA, RecD has a fast 5'-3' helicase activity, while RecC stimulates the ATPase and processivity of the RecB helicase and contributes to recognition of the Chi site.</text>
</comment>
<keyword evidence="8 11" id="KW-0238">DNA-binding</keyword>
<dbReference type="GO" id="GO:0017116">
    <property type="term" value="F:single-stranded DNA helicase activity"/>
    <property type="evidence" value="ECO:0007669"/>
    <property type="project" value="TreeGrafter"/>
</dbReference>
<dbReference type="EC" id="5.6.2.3" evidence="11"/>
<evidence type="ECO:0000256" key="7">
    <source>
        <dbReference type="ARBA" id="ARBA00022840"/>
    </source>
</evidence>
<evidence type="ECO:0000256" key="6">
    <source>
        <dbReference type="ARBA" id="ARBA00022839"/>
    </source>
</evidence>
<dbReference type="STRING" id="2041.AERYTH_08000"/>
<dbReference type="Pfam" id="PF13245">
    <property type="entry name" value="AAA_19"/>
    <property type="match status" value="1"/>
</dbReference>
<dbReference type="CDD" id="cd17933">
    <property type="entry name" value="DEXSc_RecD-like"/>
    <property type="match status" value="1"/>
</dbReference>
<keyword evidence="9 11" id="KW-0234">DNA repair</keyword>
<comment type="similarity">
    <text evidence="11">Belongs to the RecD family.</text>
</comment>
<evidence type="ECO:0000313" key="14">
    <source>
        <dbReference type="EMBL" id="ALX04638.1"/>
    </source>
</evidence>
<evidence type="ECO:0000256" key="10">
    <source>
        <dbReference type="ARBA" id="ARBA00023235"/>
    </source>
</evidence>
<evidence type="ECO:0000256" key="5">
    <source>
        <dbReference type="ARBA" id="ARBA00022806"/>
    </source>
</evidence>
<keyword evidence="6 11" id="KW-0269">Exonuclease</keyword>
<dbReference type="Gene3D" id="3.40.50.300">
    <property type="entry name" value="P-loop containing nucleotide triphosphate hydrolases"/>
    <property type="match status" value="3"/>
</dbReference>
<dbReference type="CDD" id="cd18809">
    <property type="entry name" value="SF1_C_RecD"/>
    <property type="match status" value="1"/>
</dbReference>
<dbReference type="Gene3D" id="1.10.10.1020">
    <property type="entry name" value="RecBCD complex, subunit RecD, N-terminal domain"/>
    <property type="match status" value="1"/>
</dbReference>
<dbReference type="PATRIC" id="fig|2041.4.peg.1679"/>
<keyword evidence="4 11" id="KW-0378">Hydrolase</keyword>
<feature type="domain" description="RecBCD enzyme subunit RecD N-terminal" evidence="13">
    <location>
        <begin position="7"/>
        <end position="87"/>
    </location>
</feature>
<sequence>MAVLNRAGVLAAADVHVTRTVARLADEDDEAVLLALALAVRGVRLGSSCVDLGGVLDDLRLEAPDVEWPTYVDDLDAWWARVDASPLAFGRDRVLVVERPLLHLVRYHALEVSLCRRLGERLALRPPPVDRAALDADLRRLFGDPGFAEQRAAAARAAHSWTTVLTGGPGSGKTTTIARLLAALASQHAATGHDRPLAVGLAAPTGKAAARMREAVAAASTNPVFTEAERDWLRTLPAGTVHRLLGSRPDHRTAFRHHAGQKLPYDVVVVDETSMVSLLLMERLVQAVPSGCRLVLVGDAEQLASVEAGAVLRDVVEGLGGDDSPVVTHLQQSHRFDGGIGALASAVVEGDADRVLDLLAEGVDAVSLRHPDEVEDVVSGRPAQQARAVARAAAEGDVPTALAALGEHRLLCAHRDGPYGVSHWNERLEREVRIFPDPARPWFVGRPVLVTRNDASLRVNNGDVGVTLDNGHRLVVHLDSTTTVSSTRLSSVQSAYASTVHRSQGSEFDHVTLLLPDEDSLVLSRELLYTAITRARTSLTIVATPEVLRRAVERRTARASGVARRLSAIVQLS</sequence>
<dbReference type="GO" id="GO:0043139">
    <property type="term" value="F:5'-3' DNA helicase activity"/>
    <property type="evidence" value="ECO:0007669"/>
    <property type="project" value="UniProtKB-UniRule"/>
</dbReference>
<keyword evidence="15" id="KW-1185">Reference proteome</keyword>
<evidence type="ECO:0000256" key="9">
    <source>
        <dbReference type="ARBA" id="ARBA00023204"/>
    </source>
</evidence>
<comment type="function">
    <text evidence="11">A helicase/nuclease that prepares dsDNA breaks (DSB) for recombinational DNA repair. Binds to DSBs and unwinds DNA via a highly rapid and processive ATP-dependent bidirectional helicase activity. Unwinds dsDNA until it encounters a Chi (crossover hotspot instigator) sequence from the 3' direction. Cuts ssDNA a few nucleotides 3' to the Chi site. The properties and activities of the enzyme are changed at Chi. The Chi-altered holoenzyme produces a long 3'-ssDNA overhang and facilitates RecA-binding to the ssDNA for homologous DNA recombination and repair. Holoenzyme degrades any linearized DNA that is unable to undergo homologous recombination. In the holoenzyme this subunit has ssDNA-dependent ATPase and 5'-3' helicase activity. When added to pre-assembled RecBC greatly stimulates nuclease activity and augments holoenzyme processivity. Negatively regulates the RecA-loading ability of RecBCD.</text>
</comment>
<evidence type="ECO:0000256" key="3">
    <source>
        <dbReference type="ARBA" id="ARBA00022763"/>
    </source>
</evidence>
<comment type="catalytic activity">
    <reaction evidence="11">
        <text>ATP + H2O = ADP + phosphate + H(+)</text>
        <dbReference type="Rhea" id="RHEA:13065"/>
        <dbReference type="ChEBI" id="CHEBI:15377"/>
        <dbReference type="ChEBI" id="CHEBI:15378"/>
        <dbReference type="ChEBI" id="CHEBI:30616"/>
        <dbReference type="ChEBI" id="CHEBI:43474"/>
        <dbReference type="ChEBI" id="CHEBI:456216"/>
        <dbReference type="EC" id="5.6.2.3"/>
    </reaction>
</comment>
<evidence type="ECO:0000256" key="1">
    <source>
        <dbReference type="ARBA" id="ARBA00022722"/>
    </source>
</evidence>
<dbReference type="InterPro" id="IPR050534">
    <property type="entry name" value="Coronavir_polyprotein_1ab"/>
</dbReference>
<evidence type="ECO:0000259" key="13">
    <source>
        <dbReference type="Pfam" id="PF21185"/>
    </source>
</evidence>
<evidence type="ECO:0000256" key="8">
    <source>
        <dbReference type="ARBA" id="ARBA00023125"/>
    </source>
</evidence>
<dbReference type="InterPro" id="IPR006344">
    <property type="entry name" value="RecD"/>
</dbReference>
<evidence type="ECO:0000313" key="15">
    <source>
        <dbReference type="Proteomes" id="UP000067689"/>
    </source>
</evidence>
<dbReference type="PROSITE" id="PS50890">
    <property type="entry name" value="PUA"/>
    <property type="match status" value="1"/>
</dbReference>
<keyword evidence="3 11" id="KW-0227">DNA damage</keyword>
<reference evidence="14 15" key="1">
    <citation type="journal article" date="1991" name="Int. J. Syst. Bacteriol.">
        <title>Description of the erythromycin-producing bacterium Arthrobacter sp. strain NRRL B-3381 as Aeromicrobium erythreum gen. nov., sp. nov.</title>
        <authorList>
            <person name="Miller E.S."/>
            <person name="Woese C.R."/>
            <person name="Brenner S."/>
        </authorList>
    </citation>
    <scope>NUCLEOTIDE SEQUENCE [LARGE SCALE GENOMIC DNA]</scope>
    <source>
        <strain evidence="14 15">AR18</strain>
    </source>
</reference>
<keyword evidence="5 11" id="KW-0347">Helicase</keyword>
<keyword evidence="7" id="KW-0067">ATP-binding</keyword>
<dbReference type="GO" id="GO:0009338">
    <property type="term" value="C:exodeoxyribonuclease V complex"/>
    <property type="evidence" value="ECO:0007669"/>
    <property type="project" value="InterPro"/>
</dbReference>
<organism evidence="14 15">
    <name type="scientific">Aeromicrobium erythreum</name>
    <dbReference type="NCBI Taxonomy" id="2041"/>
    <lineage>
        <taxon>Bacteria</taxon>
        <taxon>Bacillati</taxon>
        <taxon>Actinomycetota</taxon>
        <taxon>Actinomycetes</taxon>
        <taxon>Propionibacteriales</taxon>
        <taxon>Nocardioidaceae</taxon>
        <taxon>Aeromicrobium</taxon>
    </lineage>
</organism>
<dbReference type="PANTHER" id="PTHR43788:SF6">
    <property type="entry name" value="DNA HELICASE B"/>
    <property type="match status" value="1"/>
</dbReference>
<dbReference type="KEGG" id="aer:AERYTH_08000"/>
<dbReference type="Proteomes" id="UP000067689">
    <property type="component" value="Chromosome"/>
</dbReference>
<dbReference type="NCBIfam" id="TIGR01447">
    <property type="entry name" value="recD"/>
    <property type="match status" value="1"/>
</dbReference>
<keyword evidence="1 11" id="KW-0540">Nuclease</keyword>
<dbReference type="GO" id="GO:0003677">
    <property type="term" value="F:DNA binding"/>
    <property type="evidence" value="ECO:0007669"/>
    <property type="project" value="UniProtKB-UniRule"/>
</dbReference>
<proteinExistence type="inferred from homology"/>